<dbReference type="Pfam" id="PF03178">
    <property type="entry name" value="CPSF_A"/>
    <property type="match status" value="1"/>
</dbReference>
<evidence type="ECO:0008006" key="7">
    <source>
        <dbReference type="Google" id="ProtNLM"/>
    </source>
</evidence>
<dbReference type="InterPro" id="IPR015943">
    <property type="entry name" value="WD40/YVTN_repeat-like_dom_sf"/>
</dbReference>
<accession>A0AAN7YB87</accession>
<dbReference type="GO" id="GO:0006397">
    <property type="term" value="P:mRNA processing"/>
    <property type="evidence" value="ECO:0007669"/>
    <property type="project" value="UniProtKB-KW"/>
</dbReference>
<sequence length="1270" mass="139234">MAAQREVHGGILSQTLASSPCIKAILSARIRSPSLNDVVLVGHSSIHLREFTQTGQLTNVITGLELGVQILSAKVISAEAHVLSTEDAILENGRDEVRFEIRGQPCEETQPPQIVVLSIASGELVFVYAKNLPNGSSQFVYARRHVLQAEGIHWPRKCGRHLAIDTKSRAIAVASAKGRFGIMSLKDVDEIKADIDNWDPRNPTTIVPFKESRFIQVDGVILRMDFLRSPTTEPRAVVLLLIVANKGNTRILLYRWNSWLPVTKTEALRCSGQPLHDKDSFPHLLIPSCRSTSFAIVTRQEVVFYDDLSSKRLKRSQVAIPSDPVASDAFQRNDKQWVQWAKPIRHEQHKKLKEDIILVREDGLLKTIVVSHKLESRNSITFEPGHLRINVDTAVCTLSAPPTMGGDILIACGDTTEGGVYHLAAKQAPMLLQTISNWCPLNDLVFVEPKSRSSTSGSVVAATGVQSGRATLTELRYGLEGQIEFTIKHDEATTIDRIWALTKVEQGRLLLLASHHEHTTAISYDVISGELSSIDASTHPQICFKAQTLSAANIPEHGMIQITAESIHASVATESADSSVLKPFDGGIVCTDIHSSGVFVVAGRSGDELQILSGKVVIEHGQQPQITVQPEGQQIDFVPVALALAEIGGIGLCIAGSQEGRLHLYIVHPDDHFEYRKTISIGEIVTDVDEPRLSSITVLALHKAEHGLLMCGLKNGQLLLMDLTIKTIDDEETISVEFTQSISVGSTAVTAKVESGSLTEHERSAFISCGSSLMRVLLHHNTHGLDYLLDSIILSDKSSPSYLAPMIQAVDRIGKLSTRQPFNPSGLMVCVAGDELLLVGIGPTAIVPRPICLTNTTKHLIYCAPLKKCIASHQGKVTTSDARDGSQLDRSSLQLYDLNAQSENVGSLSKSNFFFGEKGEKVRALLNWHPTDDKVHYEMIVIGSDIGKDGRLTQLTVKRMSQAKSGTTPKLIANYPNESISAICSHGKSSLVVCAGRNLKLLTLDISGKRWLHPVQFELPSKATELKSKGNVIYVATSLHSFLLLRVEDDQFKLIGSDSYAGKARNIVPHGINSTLINLVSDNGSRILNFADRPTKGTETVFEATVPQAIDRLTQVKFQSVSDERERFLGTTIDGTVYMFTTLTPAEMELLSFLEELTEPIRNRAAKSASLLAHSIARQYRRKLEAADYETPSLKLTHARGDVLRAMLEPGPYNLQRLLQRSVKSEDGMIKEKDELDALKDAALPVLGVTQDTVDGVVLWLRRILNVPSF</sequence>
<evidence type="ECO:0000313" key="5">
    <source>
        <dbReference type="EMBL" id="KAK5086475.1"/>
    </source>
</evidence>
<protein>
    <recommendedName>
        <fullName evidence="7">Cleavage/polyadenylation specificity factor A subunit N-terminal domain-containing protein</fullName>
    </recommendedName>
</protein>
<comment type="caution">
    <text evidence="5">The sequence shown here is derived from an EMBL/GenBank/DDBJ whole genome shotgun (WGS) entry which is preliminary data.</text>
</comment>
<feature type="domain" description="RSE1/DDB1/CPSF1 first beta-propeller" evidence="4">
    <location>
        <begin position="22"/>
        <end position="435"/>
    </location>
</feature>
<evidence type="ECO:0000259" key="3">
    <source>
        <dbReference type="Pfam" id="PF03178"/>
    </source>
</evidence>
<evidence type="ECO:0000313" key="6">
    <source>
        <dbReference type="Proteomes" id="UP001309876"/>
    </source>
</evidence>
<keyword evidence="6" id="KW-1185">Reference proteome</keyword>
<evidence type="ECO:0000256" key="1">
    <source>
        <dbReference type="ARBA" id="ARBA00004123"/>
    </source>
</evidence>
<evidence type="ECO:0000259" key="4">
    <source>
        <dbReference type="Pfam" id="PF10433"/>
    </source>
</evidence>
<keyword evidence="2" id="KW-0539">Nucleus</keyword>
<dbReference type="GO" id="GO:0003676">
    <property type="term" value="F:nucleic acid binding"/>
    <property type="evidence" value="ECO:0007669"/>
    <property type="project" value="InterPro"/>
</dbReference>
<dbReference type="InterPro" id="IPR018846">
    <property type="entry name" value="Beta-prop_RSE1/DDB1/CPSF1_1st"/>
</dbReference>
<organism evidence="5 6">
    <name type="scientific">Lithohypha guttulata</name>
    <dbReference type="NCBI Taxonomy" id="1690604"/>
    <lineage>
        <taxon>Eukaryota</taxon>
        <taxon>Fungi</taxon>
        <taxon>Dikarya</taxon>
        <taxon>Ascomycota</taxon>
        <taxon>Pezizomycotina</taxon>
        <taxon>Eurotiomycetes</taxon>
        <taxon>Chaetothyriomycetidae</taxon>
        <taxon>Chaetothyriales</taxon>
        <taxon>Trichomeriaceae</taxon>
        <taxon>Lithohypha</taxon>
    </lineage>
</organism>
<dbReference type="InterPro" id="IPR050358">
    <property type="entry name" value="RSE1/DDB1/CFT1"/>
</dbReference>
<feature type="domain" description="RSE1/DDB1/CPSF1 C-terminal" evidence="3">
    <location>
        <begin position="934"/>
        <end position="1182"/>
    </location>
</feature>
<evidence type="ECO:0000256" key="2">
    <source>
        <dbReference type="ARBA" id="ARBA00023242"/>
    </source>
</evidence>
<gene>
    <name evidence="5" type="ORF">LTR05_003643</name>
</gene>
<dbReference type="AlphaFoldDB" id="A0AAN7YB87"/>
<dbReference type="InterPro" id="IPR004871">
    <property type="entry name" value="RSE1/DDB1/CPSF1_C"/>
</dbReference>
<dbReference type="PANTHER" id="PTHR10644">
    <property type="entry name" value="DNA REPAIR/RNA PROCESSING CPSF FAMILY"/>
    <property type="match status" value="1"/>
</dbReference>
<reference evidence="5 6" key="1">
    <citation type="submission" date="2023-08" db="EMBL/GenBank/DDBJ databases">
        <title>Black Yeasts Isolated from many extreme environments.</title>
        <authorList>
            <person name="Coleine C."/>
            <person name="Stajich J.E."/>
            <person name="Selbmann L."/>
        </authorList>
    </citation>
    <scope>NUCLEOTIDE SEQUENCE [LARGE SCALE GENOMIC DNA]</scope>
    <source>
        <strain evidence="5 6">CCFEE 5910</strain>
    </source>
</reference>
<dbReference type="SUPFAM" id="SSF69322">
    <property type="entry name" value="Tricorn protease domain 2"/>
    <property type="match status" value="1"/>
</dbReference>
<proteinExistence type="predicted"/>
<dbReference type="GO" id="GO:0005634">
    <property type="term" value="C:nucleus"/>
    <property type="evidence" value="ECO:0007669"/>
    <property type="project" value="UniProtKB-SubCell"/>
</dbReference>
<dbReference type="Proteomes" id="UP001309876">
    <property type="component" value="Unassembled WGS sequence"/>
</dbReference>
<dbReference type="EMBL" id="JAVRRJ010000003">
    <property type="protein sequence ID" value="KAK5086475.1"/>
    <property type="molecule type" value="Genomic_DNA"/>
</dbReference>
<name>A0AAN7YB87_9EURO</name>
<dbReference type="Pfam" id="PF10433">
    <property type="entry name" value="Beta-prop_RSE1_1st"/>
    <property type="match status" value="1"/>
</dbReference>
<dbReference type="Gene3D" id="2.130.10.10">
    <property type="entry name" value="YVTN repeat-like/Quinoprotein amine dehydrogenase"/>
    <property type="match status" value="3"/>
</dbReference>
<comment type="subcellular location">
    <subcellularLocation>
        <location evidence="1">Nucleus</location>
    </subcellularLocation>
</comment>